<gene>
    <name evidence="1" type="ORF">F1609_12040</name>
</gene>
<evidence type="ECO:0000313" key="2">
    <source>
        <dbReference type="Proteomes" id="UP000819052"/>
    </source>
</evidence>
<dbReference type="Proteomes" id="UP000819052">
    <property type="component" value="Unassembled WGS sequence"/>
</dbReference>
<evidence type="ECO:0000313" key="1">
    <source>
        <dbReference type="EMBL" id="NHZ40882.1"/>
    </source>
</evidence>
<keyword evidence="2" id="KW-1185">Reference proteome</keyword>
<dbReference type="EMBL" id="VVIW01000005">
    <property type="protein sequence ID" value="NHZ40882.1"/>
    <property type="molecule type" value="Genomic_DNA"/>
</dbReference>
<sequence length="176" mass="19635">MTQEAWASTDVRNPPLSTRMRRSWSERWVFLDSVDFRIHGIAFSHRDSACLAGAYASAIESDLDSLDRQSPSQNAALMQAVFPSARYDTVQADLGIDAARQLKPATSTFEHCAVSWGPEPFDGFLALLIRLPGHDIFIGPAHGQERGSRPHVFVLPSGAYRHHLAQVRDRLRAPER</sequence>
<protein>
    <recommendedName>
        <fullName evidence="3">RES domain-containing protein</fullName>
    </recommendedName>
</protein>
<dbReference type="RefSeq" id="WP_167076675.1">
    <property type="nucleotide sequence ID" value="NZ_VVIW01000005.1"/>
</dbReference>
<accession>A0ABX0M8W0</accession>
<proteinExistence type="predicted"/>
<comment type="caution">
    <text evidence="1">The sequence shown here is derived from an EMBL/GenBank/DDBJ whole genome shotgun (WGS) entry which is preliminary data.</text>
</comment>
<name>A0ABX0M8W0_9BURK</name>
<reference evidence="1 2" key="1">
    <citation type="submission" date="2019-09" db="EMBL/GenBank/DDBJ databases">
        <title>Taxonomy of Antarctic Massilia spp.: description of Massilia rubra sp. nov., Massilia aquatica sp. nov., Massilia mucilaginosa sp. nov., Massilia frigida sp. nov. isolated from streams, lakes and regoliths.</title>
        <authorList>
            <person name="Holochova P."/>
            <person name="Sedlacek I."/>
            <person name="Kralova S."/>
            <person name="Maslanova I."/>
            <person name="Busse H.-J."/>
            <person name="Stankova E."/>
            <person name="Vrbovska V."/>
            <person name="Kovarovic V."/>
            <person name="Bartak M."/>
            <person name="Svec P."/>
            <person name="Pantucek R."/>
        </authorList>
    </citation>
    <scope>NUCLEOTIDE SEQUENCE [LARGE SCALE GENOMIC DNA]</scope>
    <source>
        <strain evidence="1 2">CCM 8693</strain>
    </source>
</reference>
<evidence type="ECO:0008006" key="3">
    <source>
        <dbReference type="Google" id="ProtNLM"/>
    </source>
</evidence>
<organism evidence="1 2">
    <name type="scientific">Massilia aquatica</name>
    <dbReference type="NCBI Taxonomy" id="2609000"/>
    <lineage>
        <taxon>Bacteria</taxon>
        <taxon>Pseudomonadati</taxon>
        <taxon>Pseudomonadota</taxon>
        <taxon>Betaproteobacteria</taxon>
        <taxon>Burkholderiales</taxon>
        <taxon>Oxalobacteraceae</taxon>
        <taxon>Telluria group</taxon>
        <taxon>Massilia</taxon>
    </lineage>
</organism>